<evidence type="ECO:0000313" key="1">
    <source>
        <dbReference type="EMBL" id="KAI9255110.1"/>
    </source>
</evidence>
<protein>
    <submittedName>
        <fullName evidence="1">Uncharacterized protein</fullName>
    </submittedName>
</protein>
<dbReference type="EMBL" id="JAIXMP010000023">
    <property type="protein sequence ID" value="KAI9255110.1"/>
    <property type="molecule type" value="Genomic_DNA"/>
</dbReference>
<name>A0AAD5PAY2_9FUNG</name>
<sequence>MCPKWKFLVATGKWCSRMDFFPLGANRWRIMAVVVDLYSGKWNGCIYGLPKGEYIVPEYTKMSEKTTSICRCKKSLMAEMTRSICIVSRSRRGLIPSDNSRGPDTGSGDLPNGHDCRIKYFIFFKLVLDFYLLGRVLKRTHLNIFQVIFKILSNGLDTNCQCYWINAIKLVLFIRRL</sequence>
<accession>A0AAD5PAY2</accession>
<dbReference type="Proteomes" id="UP001209540">
    <property type="component" value="Unassembled WGS sequence"/>
</dbReference>
<reference evidence="1" key="2">
    <citation type="submission" date="2023-02" db="EMBL/GenBank/DDBJ databases">
        <authorList>
            <consortium name="DOE Joint Genome Institute"/>
            <person name="Mondo S.J."/>
            <person name="Chang Y."/>
            <person name="Wang Y."/>
            <person name="Ahrendt S."/>
            <person name="Andreopoulos W."/>
            <person name="Barry K."/>
            <person name="Beard J."/>
            <person name="Benny G.L."/>
            <person name="Blankenship S."/>
            <person name="Bonito G."/>
            <person name="Cuomo C."/>
            <person name="Desiro A."/>
            <person name="Gervers K.A."/>
            <person name="Hundley H."/>
            <person name="Kuo A."/>
            <person name="LaButti K."/>
            <person name="Lang B.F."/>
            <person name="Lipzen A."/>
            <person name="O'Donnell K."/>
            <person name="Pangilinan J."/>
            <person name="Reynolds N."/>
            <person name="Sandor L."/>
            <person name="Smith M.W."/>
            <person name="Tsang A."/>
            <person name="Grigoriev I.V."/>
            <person name="Stajich J.E."/>
            <person name="Spatafora J.W."/>
        </authorList>
    </citation>
    <scope>NUCLEOTIDE SEQUENCE</scope>
    <source>
        <strain evidence="1">RSA 2281</strain>
    </source>
</reference>
<keyword evidence="2" id="KW-1185">Reference proteome</keyword>
<organism evidence="1 2">
    <name type="scientific">Phascolomyces articulosus</name>
    <dbReference type="NCBI Taxonomy" id="60185"/>
    <lineage>
        <taxon>Eukaryota</taxon>
        <taxon>Fungi</taxon>
        <taxon>Fungi incertae sedis</taxon>
        <taxon>Mucoromycota</taxon>
        <taxon>Mucoromycotina</taxon>
        <taxon>Mucoromycetes</taxon>
        <taxon>Mucorales</taxon>
        <taxon>Lichtheimiaceae</taxon>
        <taxon>Phascolomyces</taxon>
    </lineage>
</organism>
<evidence type="ECO:0000313" key="2">
    <source>
        <dbReference type="Proteomes" id="UP001209540"/>
    </source>
</evidence>
<comment type="caution">
    <text evidence="1">The sequence shown here is derived from an EMBL/GenBank/DDBJ whole genome shotgun (WGS) entry which is preliminary data.</text>
</comment>
<reference evidence="1" key="1">
    <citation type="journal article" date="2022" name="IScience">
        <title>Evolution of zygomycete secretomes and the origins of terrestrial fungal ecologies.</title>
        <authorList>
            <person name="Chang Y."/>
            <person name="Wang Y."/>
            <person name="Mondo S."/>
            <person name="Ahrendt S."/>
            <person name="Andreopoulos W."/>
            <person name="Barry K."/>
            <person name="Beard J."/>
            <person name="Benny G.L."/>
            <person name="Blankenship S."/>
            <person name="Bonito G."/>
            <person name="Cuomo C."/>
            <person name="Desiro A."/>
            <person name="Gervers K.A."/>
            <person name="Hundley H."/>
            <person name="Kuo A."/>
            <person name="LaButti K."/>
            <person name="Lang B.F."/>
            <person name="Lipzen A."/>
            <person name="O'Donnell K."/>
            <person name="Pangilinan J."/>
            <person name="Reynolds N."/>
            <person name="Sandor L."/>
            <person name="Smith M.E."/>
            <person name="Tsang A."/>
            <person name="Grigoriev I.V."/>
            <person name="Stajich J.E."/>
            <person name="Spatafora J.W."/>
        </authorList>
    </citation>
    <scope>NUCLEOTIDE SEQUENCE</scope>
    <source>
        <strain evidence="1">RSA 2281</strain>
    </source>
</reference>
<gene>
    <name evidence="1" type="ORF">BDA99DRAFT_540023</name>
</gene>
<dbReference type="AlphaFoldDB" id="A0AAD5PAY2"/>
<proteinExistence type="predicted"/>